<dbReference type="AlphaFoldDB" id="D5EI89"/>
<reference evidence="1 2" key="1">
    <citation type="journal article" date="2010" name="Stand. Genomic Sci.">
        <title>Complete genome sequence of Coraliomargarita akajimensis type strain (04OKA010-24).</title>
        <authorList>
            <person name="Mavromatis K."/>
            <person name="Abt B."/>
            <person name="Brambilla E."/>
            <person name="Lapidus A."/>
            <person name="Copeland A."/>
            <person name="Deshpande S."/>
            <person name="Nolan M."/>
            <person name="Lucas S."/>
            <person name="Tice H."/>
            <person name="Cheng J.F."/>
            <person name="Han C."/>
            <person name="Detter J.C."/>
            <person name="Woyke T."/>
            <person name="Goodwin L."/>
            <person name="Pitluck S."/>
            <person name="Held B."/>
            <person name="Brettin T."/>
            <person name="Tapia R."/>
            <person name="Ivanova N."/>
            <person name="Mikhailova N."/>
            <person name="Pati A."/>
            <person name="Liolios K."/>
            <person name="Chen A."/>
            <person name="Palaniappan K."/>
            <person name="Land M."/>
            <person name="Hauser L."/>
            <person name="Chang Y.J."/>
            <person name="Jeffries C.D."/>
            <person name="Rohde M."/>
            <person name="Goker M."/>
            <person name="Bristow J."/>
            <person name="Eisen J.A."/>
            <person name="Markowitz V."/>
            <person name="Hugenholtz P."/>
            <person name="Klenk H.P."/>
            <person name="Kyrpides N.C."/>
        </authorList>
    </citation>
    <scope>NUCLEOTIDE SEQUENCE [LARGE SCALE GENOMIC DNA]</scope>
    <source>
        <strain evidence="2">DSM 45221 / IAM 15411 / JCM 23193 / KCTC 12865</strain>
    </source>
</reference>
<protein>
    <recommendedName>
        <fullName evidence="3">DUF4185 domain-containing protein</fullName>
    </recommendedName>
</protein>
<dbReference type="STRING" id="583355.Caka_3116"/>
<evidence type="ECO:0000313" key="1">
    <source>
        <dbReference type="EMBL" id="ADE56129.1"/>
    </source>
</evidence>
<dbReference type="Proteomes" id="UP000000925">
    <property type="component" value="Chromosome"/>
</dbReference>
<keyword evidence="2" id="KW-1185">Reference proteome</keyword>
<proteinExistence type="predicted"/>
<evidence type="ECO:0008006" key="3">
    <source>
        <dbReference type="Google" id="ProtNLM"/>
    </source>
</evidence>
<organism evidence="1 2">
    <name type="scientific">Coraliomargarita akajimensis (strain DSM 45221 / IAM 15411 / JCM 23193 / KCTC 12865 / 04OKA010-24)</name>
    <dbReference type="NCBI Taxonomy" id="583355"/>
    <lineage>
        <taxon>Bacteria</taxon>
        <taxon>Pseudomonadati</taxon>
        <taxon>Verrucomicrobiota</taxon>
        <taxon>Opitutia</taxon>
        <taxon>Puniceicoccales</taxon>
        <taxon>Coraliomargaritaceae</taxon>
        <taxon>Coraliomargarita</taxon>
    </lineage>
</organism>
<dbReference type="KEGG" id="caa:Caka_3116"/>
<dbReference type="eggNOG" id="COG1680">
    <property type="taxonomic scope" value="Bacteria"/>
</dbReference>
<dbReference type="HOGENOM" id="CLU_622163_0_0_0"/>
<dbReference type="OrthoDB" id="183038at2"/>
<gene>
    <name evidence="1" type="ordered locus">Caka_3116</name>
</gene>
<accession>D5EI89</accession>
<sequence length="440" mass="48970">MNIYIPSVRQQLSLIALGVCGVSSSFAERPWTCHGVGEATSYDCASVDQDTAPERSAQFSGVQFSGRYANYTRADTWYPCWAADGNLYSPWTDGSIGQMDFVWSGAGANARSGYAKIEGDDPMNLTISEWGTLPSPASPYQGRYPCGTLVHDGIWYYGSYALDQPNQAVKDAFGWYVMGPFMGFHWSDDYGKTWHQSPCTAESPLFDEPAREQLDLHEGKRGPFVKMGAPHFVDFGRAMEHSPDGMAYLVGHGAEFPDPKPRVANNSWVTGDAVYLARVRPAPENMNNASKYEFFSGHDSDGTAVWTQDYRAIKPILEWNNHCGIVTITYNPGLKRYFMCLTDGHIGHTSRQEYTSSILESSSLTGPWKLVAHMPQFGPQAYFLNIPSKFISEDGATMWLCSSSNYMAGDRRNDPEYVKQTTPPGCAYSLSLLEFRIIEE</sequence>
<dbReference type="EMBL" id="CP001998">
    <property type="protein sequence ID" value="ADE56129.1"/>
    <property type="molecule type" value="Genomic_DNA"/>
</dbReference>
<dbReference type="RefSeq" id="WP_013044845.1">
    <property type="nucleotide sequence ID" value="NC_014008.1"/>
</dbReference>
<name>D5EI89_CORAD</name>
<evidence type="ECO:0000313" key="2">
    <source>
        <dbReference type="Proteomes" id="UP000000925"/>
    </source>
</evidence>